<dbReference type="Proteomes" id="UP001256827">
    <property type="component" value="Chromosome"/>
</dbReference>
<comment type="function">
    <text evidence="10">Cell wall formation. Catalyzes the transfer of a GlcNAc subunit on undecaprenyl-pyrophosphoryl-MurNAc-pentapeptide (lipid intermediate I) to form undecaprenyl-pyrophosphoryl-MurNAc-(pentapeptide)GlcNAc (lipid intermediate II).</text>
</comment>
<accession>A0ABY9TB03</accession>
<dbReference type="InterPro" id="IPR007235">
    <property type="entry name" value="Glyco_trans_28_C"/>
</dbReference>
<evidence type="ECO:0000256" key="4">
    <source>
        <dbReference type="ARBA" id="ARBA00022679"/>
    </source>
</evidence>
<dbReference type="Pfam" id="PF03033">
    <property type="entry name" value="Glyco_transf_28"/>
    <property type="match status" value="1"/>
</dbReference>
<evidence type="ECO:0000256" key="9">
    <source>
        <dbReference type="ARBA" id="ARBA00023316"/>
    </source>
</evidence>
<dbReference type="PANTHER" id="PTHR21015">
    <property type="entry name" value="UDP-N-ACETYLGLUCOSAMINE--N-ACETYLMURAMYL-(PENTAPEPTIDE) PYROPHOSPHORYL-UNDECAPRENOL N-ACETYLGLUCOSAMINE TRANSFERASE 1"/>
    <property type="match status" value="1"/>
</dbReference>
<feature type="domain" description="Glycosyl transferase family 28 C-terminal" evidence="12">
    <location>
        <begin position="189"/>
        <end position="343"/>
    </location>
</feature>
<reference evidence="13 14" key="1">
    <citation type="submission" date="2023-09" db="EMBL/GenBank/DDBJ databases">
        <title>Complete Genome and Methylome dissection of Bacillus brevis NEB573 original source of BbsI restriction endonuclease.</title>
        <authorList>
            <person name="Fomenkov A."/>
            <person name="Roberts R.D."/>
        </authorList>
    </citation>
    <scope>NUCLEOTIDE SEQUENCE [LARGE SCALE GENOMIC DNA]</scope>
    <source>
        <strain evidence="13 14">NEB573</strain>
    </source>
</reference>
<gene>
    <name evidence="10" type="primary">murG</name>
    <name evidence="13" type="ORF">RGB73_12590</name>
</gene>
<evidence type="ECO:0000313" key="13">
    <source>
        <dbReference type="EMBL" id="WNC17103.1"/>
    </source>
</evidence>
<feature type="binding site" evidence="10">
    <location>
        <position position="166"/>
    </location>
    <ligand>
        <name>UDP-N-acetyl-alpha-D-glucosamine</name>
        <dbReference type="ChEBI" id="CHEBI:57705"/>
    </ligand>
</feature>
<dbReference type="InterPro" id="IPR006009">
    <property type="entry name" value="GlcNAc_MurG"/>
</dbReference>
<dbReference type="Pfam" id="PF04101">
    <property type="entry name" value="Glyco_tran_28_C"/>
    <property type="match status" value="1"/>
</dbReference>
<comment type="similarity">
    <text evidence="10">Belongs to the glycosyltransferase 28 family. MurG subfamily.</text>
</comment>
<protein>
    <recommendedName>
        <fullName evidence="10">UDP-N-acetylglucosamine--N-acetylmuramyl-(pentapeptide) pyrophosphoryl-undecaprenol N-acetylglucosamine transferase</fullName>
        <ecNumber evidence="10">2.4.1.227</ecNumber>
    </recommendedName>
    <alternativeName>
        <fullName evidence="10">Undecaprenyl-PP-MurNAc-pentapeptide-UDPGlcNAc GlcNAc transferase</fullName>
    </alternativeName>
</protein>
<feature type="binding site" evidence="10">
    <location>
        <begin position="12"/>
        <end position="14"/>
    </location>
    <ligand>
        <name>UDP-N-acetyl-alpha-D-glucosamine</name>
        <dbReference type="ChEBI" id="CHEBI:57705"/>
    </ligand>
</feature>
<dbReference type="Gene3D" id="3.40.50.2000">
    <property type="entry name" value="Glycogen Phosphorylase B"/>
    <property type="match status" value="2"/>
</dbReference>
<dbReference type="RefSeq" id="WP_310772476.1">
    <property type="nucleotide sequence ID" value="NZ_CP134050.1"/>
</dbReference>
<feature type="binding site" evidence="10">
    <location>
        <position position="196"/>
    </location>
    <ligand>
        <name>UDP-N-acetyl-alpha-D-glucosamine</name>
        <dbReference type="ChEBI" id="CHEBI:57705"/>
    </ligand>
</feature>
<dbReference type="EC" id="2.4.1.227" evidence="10"/>
<dbReference type="PANTHER" id="PTHR21015:SF27">
    <property type="entry name" value="UDP-N-ACETYLGLUCOSAMINE--N-ACETYLMURAMYL-(PENTAPEPTIDE) PYROPHOSPHORYL-UNDECAPRENOL N-ACETYLGLUCOSAMINE TRANSFERASE"/>
    <property type="match status" value="1"/>
</dbReference>
<keyword evidence="4 10" id="KW-0808">Transferase</keyword>
<comment type="caution">
    <text evidence="10">Lacks conserved residue(s) required for the propagation of feature annotation.</text>
</comment>
<keyword evidence="3 10" id="KW-0328">Glycosyltransferase</keyword>
<evidence type="ECO:0000256" key="3">
    <source>
        <dbReference type="ARBA" id="ARBA00022676"/>
    </source>
</evidence>
<evidence type="ECO:0000256" key="1">
    <source>
        <dbReference type="ARBA" id="ARBA00022475"/>
    </source>
</evidence>
<feature type="binding site" evidence="10">
    <location>
        <position position="290"/>
    </location>
    <ligand>
        <name>UDP-N-acetyl-alpha-D-glucosamine</name>
        <dbReference type="ChEBI" id="CHEBI:57705"/>
    </ligand>
</feature>
<evidence type="ECO:0000259" key="12">
    <source>
        <dbReference type="Pfam" id="PF04101"/>
    </source>
</evidence>
<keyword evidence="9 10" id="KW-0961">Cell wall biogenesis/degradation</keyword>
<evidence type="ECO:0000313" key="14">
    <source>
        <dbReference type="Proteomes" id="UP001256827"/>
    </source>
</evidence>
<evidence type="ECO:0000256" key="2">
    <source>
        <dbReference type="ARBA" id="ARBA00022618"/>
    </source>
</evidence>
<evidence type="ECO:0000256" key="5">
    <source>
        <dbReference type="ARBA" id="ARBA00022960"/>
    </source>
</evidence>
<dbReference type="HAMAP" id="MF_00033">
    <property type="entry name" value="MurG"/>
    <property type="match status" value="1"/>
</dbReference>
<evidence type="ECO:0000256" key="7">
    <source>
        <dbReference type="ARBA" id="ARBA00023136"/>
    </source>
</evidence>
<dbReference type="InterPro" id="IPR004276">
    <property type="entry name" value="GlycoTrans_28_N"/>
</dbReference>
<dbReference type="SUPFAM" id="SSF53756">
    <property type="entry name" value="UDP-Glycosyltransferase/glycogen phosphorylase"/>
    <property type="match status" value="1"/>
</dbReference>
<evidence type="ECO:0000256" key="10">
    <source>
        <dbReference type="HAMAP-Rule" id="MF_00033"/>
    </source>
</evidence>
<comment type="subcellular location">
    <subcellularLocation>
        <location evidence="10">Cell membrane</location>
        <topology evidence="10">Peripheral membrane protein</topology>
        <orientation evidence="10">Cytoplasmic side</orientation>
    </subcellularLocation>
</comment>
<dbReference type="CDD" id="cd03785">
    <property type="entry name" value="GT28_MurG"/>
    <property type="match status" value="1"/>
</dbReference>
<proteinExistence type="inferred from homology"/>
<keyword evidence="8 10" id="KW-0131">Cell cycle</keyword>
<keyword evidence="5 10" id="KW-0133">Cell shape</keyword>
<evidence type="ECO:0000256" key="8">
    <source>
        <dbReference type="ARBA" id="ARBA00023306"/>
    </source>
</evidence>
<evidence type="ECO:0000259" key="11">
    <source>
        <dbReference type="Pfam" id="PF03033"/>
    </source>
</evidence>
<organism evidence="13 14">
    <name type="scientific">Brevibacillus brevis</name>
    <name type="common">Bacillus brevis</name>
    <dbReference type="NCBI Taxonomy" id="1393"/>
    <lineage>
        <taxon>Bacteria</taxon>
        <taxon>Bacillati</taxon>
        <taxon>Bacillota</taxon>
        <taxon>Bacilli</taxon>
        <taxon>Bacillales</taxon>
        <taxon>Paenibacillaceae</taxon>
        <taxon>Brevibacillus</taxon>
    </lineage>
</organism>
<sequence length="355" mass="38975">MNKRIVFTGGGSAGHVTVNLALIPHFLEAGWEVAYIGSENGIERELVQGQPGVRYVAISSGKLRRYLDWKNVTDPLRVTRGAWQAYRFLKRWKPAVIFSKGGFVSVPVVLGGWMNGLPVVLHESDLTPGLANRLSVPFAKKVCVTFAETMDHLPVEKAVHVGAVIRSELFLGSRERGLSLCGFSPSRPVLLVMGGSLGAKRINEAVRSQLTTLLADYQIVHICGKGQCDETLQRPGYRQYEYAMEELPDLLAMADMVVSRAGSNAIFEFLALRKPMSLIPLSKAASRGDQIVNARAFEKRGFCEVLLEEELTEQTFMGALQSLAANREQIVRRMGENSQADAMAKVIALLEQASG</sequence>
<comment type="catalytic activity">
    <reaction evidence="10">
        <text>di-trans,octa-cis-undecaprenyl diphospho-N-acetyl-alpha-D-muramoyl-L-alanyl-D-glutamyl-meso-2,6-diaminopimeloyl-D-alanyl-D-alanine + UDP-N-acetyl-alpha-D-glucosamine = di-trans,octa-cis-undecaprenyl diphospho-[N-acetyl-alpha-D-glucosaminyl-(1-&gt;4)]-N-acetyl-alpha-D-muramoyl-L-alanyl-D-glutamyl-meso-2,6-diaminopimeloyl-D-alanyl-D-alanine + UDP + H(+)</text>
        <dbReference type="Rhea" id="RHEA:31227"/>
        <dbReference type="ChEBI" id="CHEBI:15378"/>
        <dbReference type="ChEBI" id="CHEBI:57705"/>
        <dbReference type="ChEBI" id="CHEBI:58223"/>
        <dbReference type="ChEBI" id="CHEBI:61387"/>
        <dbReference type="ChEBI" id="CHEBI:61388"/>
        <dbReference type="EC" id="2.4.1.227"/>
    </reaction>
</comment>
<feature type="domain" description="Glycosyltransferase family 28 N-terminal" evidence="11">
    <location>
        <begin position="5"/>
        <end position="143"/>
    </location>
</feature>
<keyword evidence="14" id="KW-1185">Reference proteome</keyword>
<dbReference type="NCBIfam" id="NF009102">
    <property type="entry name" value="PRK12446.1"/>
    <property type="match status" value="1"/>
</dbReference>
<comment type="pathway">
    <text evidence="10">Cell wall biogenesis; peptidoglycan biosynthesis.</text>
</comment>
<dbReference type="EMBL" id="CP134050">
    <property type="protein sequence ID" value="WNC17103.1"/>
    <property type="molecule type" value="Genomic_DNA"/>
</dbReference>
<keyword evidence="1 10" id="KW-1003">Cell membrane</keyword>
<keyword evidence="2 10" id="KW-0132">Cell division</keyword>
<name>A0ABY9TB03_BREBE</name>
<keyword evidence="6 10" id="KW-0573">Peptidoglycan synthesis</keyword>
<evidence type="ECO:0000256" key="6">
    <source>
        <dbReference type="ARBA" id="ARBA00022984"/>
    </source>
</evidence>
<keyword evidence="7 10" id="KW-0472">Membrane</keyword>